<evidence type="ECO:0000256" key="1">
    <source>
        <dbReference type="SAM" id="MobiDB-lite"/>
    </source>
</evidence>
<feature type="region of interest" description="Disordered" evidence="1">
    <location>
        <begin position="179"/>
        <end position="207"/>
    </location>
</feature>
<accession>A0A2G8SQE1</accession>
<sequence>MAAGATIAATMTHLSDATDYVVQLQKLLKATEAALDTADKLKTSGNRWIKLFRPVLTARAHYKEALSVYAAAIETITPCIDAMDPEDAFAFLMMANAILDLRKTIYENKSYNRKLCVKLLGDAHVLRENAGRSRDHLELQQLSRKIKLATIADESQVGTAAIVTNGMATSDSIAYSGAASRNPFVDPRDPAGMTNPDASGSSTQISS</sequence>
<evidence type="ECO:0000313" key="2">
    <source>
        <dbReference type="EMBL" id="PIL35984.1"/>
    </source>
</evidence>
<keyword evidence="3" id="KW-1185">Reference proteome</keyword>
<feature type="compositionally biased region" description="Polar residues" evidence="1">
    <location>
        <begin position="196"/>
        <end position="207"/>
    </location>
</feature>
<reference evidence="2 3" key="1">
    <citation type="journal article" date="2015" name="Sci. Rep.">
        <title>Chromosome-level genome map provides insights into diverse defense mechanisms in the medicinal fungus Ganoderma sinense.</title>
        <authorList>
            <person name="Zhu Y."/>
            <person name="Xu J."/>
            <person name="Sun C."/>
            <person name="Zhou S."/>
            <person name="Xu H."/>
            <person name="Nelson D.R."/>
            <person name="Qian J."/>
            <person name="Song J."/>
            <person name="Luo H."/>
            <person name="Xiang L."/>
            <person name="Li Y."/>
            <person name="Xu Z."/>
            <person name="Ji A."/>
            <person name="Wang L."/>
            <person name="Lu S."/>
            <person name="Hayward A."/>
            <person name="Sun W."/>
            <person name="Li X."/>
            <person name="Schwartz D.C."/>
            <person name="Wang Y."/>
            <person name="Chen S."/>
        </authorList>
    </citation>
    <scope>NUCLEOTIDE SEQUENCE [LARGE SCALE GENOMIC DNA]</scope>
    <source>
        <strain evidence="2 3">ZZ0214-1</strain>
    </source>
</reference>
<organism evidence="2 3">
    <name type="scientific">Ganoderma sinense ZZ0214-1</name>
    <dbReference type="NCBI Taxonomy" id="1077348"/>
    <lineage>
        <taxon>Eukaryota</taxon>
        <taxon>Fungi</taxon>
        <taxon>Dikarya</taxon>
        <taxon>Basidiomycota</taxon>
        <taxon>Agaricomycotina</taxon>
        <taxon>Agaricomycetes</taxon>
        <taxon>Polyporales</taxon>
        <taxon>Polyporaceae</taxon>
        <taxon>Ganoderma</taxon>
    </lineage>
</organism>
<evidence type="ECO:0000313" key="3">
    <source>
        <dbReference type="Proteomes" id="UP000230002"/>
    </source>
</evidence>
<dbReference type="AlphaFoldDB" id="A0A2G8SQE1"/>
<name>A0A2G8SQE1_9APHY</name>
<dbReference type="Proteomes" id="UP000230002">
    <property type="component" value="Unassembled WGS sequence"/>
</dbReference>
<protein>
    <submittedName>
        <fullName evidence="2">Uncharacterized protein</fullName>
    </submittedName>
</protein>
<comment type="caution">
    <text evidence="2">The sequence shown here is derived from an EMBL/GenBank/DDBJ whole genome shotgun (WGS) entry which is preliminary data.</text>
</comment>
<gene>
    <name evidence="2" type="ORF">GSI_01644</name>
</gene>
<dbReference type="OrthoDB" id="10525492at2759"/>
<dbReference type="EMBL" id="AYKW01000002">
    <property type="protein sequence ID" value="PIL35984.1"/>
    <property type="molecule type" value="Genomic_DNA"/>
</dbReference>
<proteinExistence type="predicted"/>